<proteinExistence type="predicted"/>
<sequence>MSRHDIRFTGAWRSRLSPDAVYAMLADVGAYPSWWSAFRSVRQTGEGECEVVIRALLPYALTARLTPVVEDPVARVLEASVDGDIAGSVRWTIDPDEHEGCVARFAEHVTVRKAALRLWMPLARPFFHLNHAAAMGSGRRGLAARAPQVHQVHQVHQAR</sequence>
<evidence type="ECO:0000313" key="2">
    <source>
        <dbReference type="Proteomes" id="UP000325211"/>
    </source>
</evidence>
<dbReference type="RefSeq" id="WP_150205399.1">
    <property type="nucleotide sequence ID" value="NZ_CP029190.1"/>
</dbReference>
<dbReference type="Pfam" id="PF10604">
    <property type="entry name" value="Polyketide_cyc2"/>
    <property type="match status" value="1"/>
</dbReference>
<protein>
    <submittedName>
        <fullName evidence="1">Polyketide cyclase</fullName>
    </submittedName>
</protein>
<accession>A0A5P2CUE2</accession>
<dbReference type="SUPFAM" id="SSF55961">
    <property type="entry name" value="Bet v1-like"/>
    <property type="match status" value="1"/>
</dbReference>
<gene>
    <name evidence="1" type="ORF">DEJ50_00395</name>
</gene>
<dbReference type="Gene3D" id="3.30.530.20">
    <property type="match status" value="1"/>
</dbReference>
<dbReference type="Proteomes" id="UP000325211">
    <property type="component" value="Chromosome"/>
</dbReference>
<evidence type="ECO:0000313" key="1">
    <source>
        <dbReference type="EMBL" id="QES46544.1"/>
    </source>
</evidence>
<dbReference type="AlphaFoldDB" id="A0A5P2CUE2"/>
<reference evidence="1 2" key="1">
    <citation type="submission" date="2018-05" db="EMBL/GenBank/DDBJ databases">
        <title>Streptomyces venezuelae.</title>
        <authorList>
            <person name="Kim W."/>
            <person name="Lee N."/>
            <person name="Cho B.-K."/>
        </authorList>
    </citation>
    <scope>NUCLEOTIDE SEQUENCE [LARGE SCALE GENOMIC DNA]</scope>
    <source>
        <strain evidence="1 2">ATCC 21782</strain>
    </source>
</reference>
<dbReference type="InterPro" id="IPR019587">
    <property type="entry name" value="Polyketide_cyclase/dehydratase"/>
</dbReference>
<dbReference type="OrthoDB" id="5402478at2"/>
<name>A0A5P2CUE2_STRVZ</name>
<dbReference type="EMBL" id="CP029190">
    <property type="protein sequence ID" value="QES46544.1"/>
    <property type="molecule type" value="Genomic_DNA"/>
</dbReference>
<organism evidence="1 2">
    <name type="scientific">Streptomyces venezuelae</name>
    <dbReference type="NCBI Taxonomy" id="54571"/>
    <lineage>
        <taxon>Bacteria</taxon>
        <taxon>Bacillati</taxon>
        <taxon>Actinomycetota</taxon>
        <taxon>Actinomycetes</taxon>
        <taxon>Kitasatosporales</taxon>
        <taxon>Streptomycetaceae</taxon>
        <taxon>Streptomyces</taxon>
    </lineage>
</organism>
<dbReference type="InterPro" id="IPR023393">
    <property type="entry name" value="START-like_dom_sf"/>
</dbReference>